<dbReference type="AlphaFoldDB" id="A0A7X6PQV9"/>
<sequence length="294" mass="31594">MEPFWPRVSPHFLACRRAVRPFLTPEPVTVGLSGGADSLALVAAARAEGQEVHALIVDHQLQPRSRDVAETAAAQARGMGARAKIVTVTVAPGNLEANARHARYRALRAPGRPVWVAHTRDDQAETLLLQALRGNPGGMAPQAHGITRPFLGIRRHDTEQACAELGLEPWDDPHNVDTDFRRVALRRFLNEQLHGDATAPLARTADRIAADNALLEELAGPPTDDCAELAAQPEPLRRRRIAAWLVGQGVAPTGASISMIADMCTNWRGQGPVAVGAGLEVRRVGGRLTLSVEA</sequence>
<comment type="caution">
    <text evidence="10">The sequence shown here is derived from an EMBL/GenBank/DDBJ whole genome shotgun (WGS) entry which is preliminary data.</text>
</comment>
<dbReference type="Proteomes" id="UP000557899">
    <property type="component" value="Unassembled WGS sequence"/>
</dbReference>
<evidence type="ECO:0000256" key="5">
    <source>
        <dbReference type="ARBA" id="ARBA00022840"/>
    </source>
</evidence>
<dbReference type="Gene3D" id="3.40.50.620">
    <property type="entry name" value="HUPs"/>
    <property type="match status" value="1"/>
</dbReference>
<keyword evidence="3 7" id="KW-0819">tRNA processing</keyword>
<evidence type="ECO:0000259" key="8">
    <source>
        <dbReference type="Pfam" id="PF01171"/>
    </source>
</evidence>
<gene>
    <name evidence="7 10" type="primary">tilS</name>
    <name evidence="10" type="ORF">GX859_13190</name>
</gene>
<dbReference type="EMBL" id="JAAZHI010000256">
    <property type="protein sequence ID" value="NLA57219.1"/>
    <property type="molecule type" value="Genomic_DNA"/>
</dbReference>
<dbReference type="Pfam" id="PF01171">
    <property type="entry name" value="ATP_bind_3"/>
    <property type="match status" value="1"/>
</dbReference>
<dbReference type="Pfam" id="PF09179">
    <property type="entry name" value="TilS"/>
    <property type="match status" value="1"/>
</dbReference>
<dbReference type="EC" id="6.3.4.19" evidence="7"/>
<organism evidence="10 11">
    <name type="scientific">Corynebacterium humireducens</name>
    <dbReference type="NCBI Taxonomy" id="1223514"/>
    <lineage>
        <taxon>Bacteria</taxon>
        <taxon>Bacillati</taxon>
        <taxon>Actinomycetota</taxon>
        <taxon>Actinomycetes</taxon>
        <taxon>Mycobacteriales</taxon>
        <taxon>Corynebacteriaceae</taxon>
        <taxon>Corynebacterium</taxon>
    </lineage>
</organism>
<proteinExistence type="inferred from homology"/>
<evidence type="ECO:0000256" key="3">
    <source>
        <dbReference type="ARBA" id="ARBA00022694"/>
    </source>
</evidence>
<comment type="subcellular location">
    <subcellularLocation>
        <location evidence="7">Cytoplasm</location>
    </subcellularLocation>
</comment>
<evidence type="ECO:0000256" key="2">
    <source>
        <dbReference type="ARBA" id="ARBA00022598"/>
    </source>
</evidence>
<dbReference type="HAMAP" id="MF_01161">
    <property type="entry name" value="tRNA_Ile_lys_synt"/>
    <property type="match status" value="1"/>
</dbReference>
<dbReference type="InterPro" id="IPR014729">
    <property type="entry name" value="Rossmann-like_a/b/a_fold"/>
</dbReference>
<evidence type="ECO:0000256" key="1">
    <source>
        <dbReference type="ARBA" id="ARBA00022490"/>
    </source>
</evidence>
<feature type="domain" description="tRNA(Ile)-lysidine/2-thiocytidine synthase N-terminal" evidence="8">
    <location>
        <begin position="28"/>
        <end position="187"/>
    </location>
</feature>
<keyword evidence="5 7" id="KW-0067">ATP-binding</keyword>
<dbReference type="GO" id="GO:0006400">
    <property type="term" value="P:tRNA modification"/>
    <property type="evidence" value="ECO:0007669"/>
    <property type="project" value="UniProtKB-UniRule"/>
</dbReference>
<comment type="catalytic activity">
    <reaction evidence="6 7">
        <text>cytidine(34) in tRNA(Ile2) + L-lysine + ATP = lysidine(34) in tRNA(Ile2) + AMP + diphosphate + H(+)</text>
        <dbReference type="Rhea" id="RHEA:43744"/>
        <dbReference type="Rhea" id="RHEA-COMP:10625"/>
        <dbReference type="Rhea" id="RHEA-COMP:10670"/>
        <dbReference type="ChEBI" id="CHEBI:15378"/>
        <dbReference type="ChEBI" id="CHEBI:30616"/>
        <dbReference type="ChEBI" id="CHEBI:32551"/>
        <dbReference type="ChEBI" id="CHEBI:33019"/>
        <dbReference type="ChEBI" id="CHEBI:82748"/>
        <dbReference type="ChEBI" id="CHEBI:83665"/>
        <dbReference type="ChEBI" id="CHEBI:456215"/>
        <dbReference type="EC" id="6.3.4.19"/>
    </reaction>
</comment>
<name>A0A7X6PQV9_9CORY</name>
<dbReference type="SUPFAM" id="SSF82829">
    <property type="entry name" value="MesJ substrate recognition domain-like"/>
    <property type="match status" value="1"/>
</dbReference>
<accession>A0A7X6PQV9</accession>
<protein>
    <recommendedName>
        <fullName evidence="7">tRNA(Ile)-lysidine synthase</fullName>
        <ecNumber evidence="7">6.3.4.19</ecNumber>
    </recommendedName>
    <alternativeName>
        <fullName evidence="7">tRNA(Ile)-2-lysyl-cytidine synthase</fullName>
    </alternativeName>
    <alternativeName>
        <fullName evidence="7">tRNA(Ile)-lysidine synthetase</fullName>
    </alternativeName>
</protein>
<evidence type="ECO:0000256" key="6">
    <source>
        <dbReference type="ARBA" id="ARBA00048539"/>
    </source>
</evidence>
<dbReference type="PANTHER" id="PTHR43033">
    <property type="entry name" value="TRNA(ILE)-LYSIDINE SYNTHASE-RELATED"/>
    <property type="match status" value="1"/>
</dbReference>
<evidence type="ECO:0000256" key="4">
    <source>
        <dbReference type="ARBA" id="ARBA00022741"/>
    </source>
</evidence>
<comment type="similarity">
    <text evidence="7">Belongs to the tRNA(Ile)-lysidine synthase family.</text>
</comment>
<keyword evidence="1 7" id="KW-0963">Cytoplasm</keyword>
<dbReference type="SUPFAM" id="SSF52402">
    <property type="entry name" value="Adenine nucleotide alpha hydrolases-like"/>
    <property type="match status" value="1"/>
</dbReference>
<dbReference type="GO" id="GO:0005524">
    <property type="term" value="F:ATP binding"/>
    <property type="evidence" value="ECO:0007669"/>
    <property type="project" value="UniProtKB-UniRule"/>
</dbReference>
<dbReference type="CDD" id="cd01992">
    <property type="entry name" value="TilS_N"/>
    <property type="match status" value="1"/>
</dbReference>
<dbReference type="InterPro" id="IPR011063">
    <property type="entry name" value="TilS/TtcA_N"/>
</dbReference>
<evidence type="ECO:0000256" key="7">
    <source>
        <dbReference type="HAMAP-Rule" id="MF_01161"/>
    </source>
</evidence>
<dbReference type="NCBIfam" id="TIGR02432">
    <property type="entry name" value="lysidine_TilS_N"/>
    <property type="match status" value="1"/>
</dbReference>
<keyword evidence="2 7" id="KW-0436">Ligase</keyword>
<feature type="domain" description="tRNA(Ile)-lysidine synthase substrate-binding" evidence="9">
    <location>
        <begin position="225"/>
        <end position="288"/>
    </location>
</feature>
<dbReference type="PANTHER" id="PTHR43033:SF1">
    <property type="entry name" value="TRNA(ILE)-LYSIDINE SYNTHASE-RELATED"/>
    <property type="match status" value="1"/>
</dbReference>
<evidence type="ECO:0000259" key="9">
    <source>
        <dbReference type="Pfam" id="PF09179"/>
    </source>
</evidence>
<dbReference type="InterPro" id="IPR012094">
    <property type="entry name" value="tRNA_Ile_lys_synt"/>
</dbReference>
<dbReference type="InterPro" id="IPR015262">
    <property type="entry name" value="tRNA_Ile_lys_synt_subst-bd"/>
</dbReference>
<feature type="binding site" evidence="7">
    <location>
        <begin position="33"/>
        <end position="38"/>
    </location>
    <ligand>
        <name>ATP</name>
        <dbReference type="ChEBI" id="CHEBI:30616"/>
    </ligand>
</feature>
<evidence type="ECO:0000313" key="10">
    <source>
        <dbReference type="EMBL" id="NLA57219.1"/>
    </source>
</evidence>
<reference evidence="10 11" key="1">
    <citation type="journal article" date="2020" name="Biotechnol. Biofuels">
        <title>New insights from the biogas microbiome by comprehensive genome-resolved metagenomics of nearly 1600 species originating from multiple anaerobic digesters.</title>
        <authorList>
            <person name="Campanaro S."/>
            <person name="Treu L."/>
            <person name="Rodriguez-R L.M."/>
            <person name="Kovalovszki A."/>
            <person name="Ziels R.M."/>
            <person name="Maus I."/>
            <person name="Zhu X."/>
            <person name="Kougias P.G."/>
            <person name="Basile A."/>
            <person name="Luo G."/>
            <person name="Schluter A."/>
            <person name="Konstantinidis K.T."/>
            <person name="Angelidaki I."/>
        </authorList>
    </citation>
    <scope>NUCLEOTIDE SEQUENCE [LARGE SCALE GENOMIC DNA]</scope>
    <source>
        <strain evidence="10">AS15tlH2ME_198</strain>
    </source>
</reference>
<keyword evidence="4 7" id="KW-0547">Nucleotide-binding</keyword>
<dbReference type="GO" id="GO:0032267">
    <property type="term" value="F:tRNA(Ile)-lysidine synthase activity"/>
    <property type="evidence" value="ECO:0007669"/>
    <property type="project" value="UniProtKB-EC"/>
</dbReference>
<dbReference type="GO" id="GO:0005737">
    <property type="term" value="C:cytoplasm"/>
    <property type="evidence" value="ECO:0007669"/>
    <property type="project" value="UniProtKB-SubCell"/>
</dbReference>
<comment type="domain">
    <text evidence="7">The N-terminal region contains the highly conserved SGGXDS motif, predicted to be a P-loop motif involved in ATP binding.</text>
</comment>
<evidence type="ECO:0000313" key="11">
    <source>
        <dbReference type="Proteomes" id="UP000557899"/>
    </source>
</evidence>
<dbReference type="InterPro" id="IPR012795">
    <property type="entry name" value="tRNA_Ile_lys_synt_N"/>
</dbReference>
<comment type="function">
    <text evidence="7">Ligates lysine onto the cytidine present at position 34 of the AUA codon-specific tRNA(Ile) that contains the anticodon CAU, in an ATP-dependent manner. Cytidine is converted to lysidine, thus changing the amino acid specificity of the tRNA from methionine to isoleucine.</text>
</comment>